<gene>
    <name evidence="1" type="ORF">HID58_037644</name>
</gene>
<proteinExistence type="predicted"/>
<feature type="non-terminal residue" evidence="1">
    <location>
        <position position="63"/>
    </location>
</feature>
<evidence type="ECO:0000313" key="2">
    <source>
        <dbReference type="Proteomes" id="UP000824890"/>
    </source>
</evidence>
<name>A0ABQ8BLY5_BRANA</name>
<evidence type="ECO:0000313" key="1">
    <source>
        <dbReference type="EMBL" id="KAH0905817.1"/>
    </source>
</evidence>
<dbReference type="Proteomes" id="UP000824890">
    <property type="component" value="Unassembled WGS sequence"/>
</dbReference>
<accession>A0ABQ8BLY5</accession>
<reference evidence="1 2" key="1">
    <citation type="submission" date="2021-05" db="EMBL/GenBank/DDBJ databases">
        <title>Genome Assembly of Synthetic Allotetraploid Brassica napus Reveals Homoeologous Exchanges between Subgenomes.</title>
        <authorList>
            <person name="Davis J.T."/>
        </authorList>
    </citation>
    <scope>NUCLEOTIDE SEQUENCE [LARGE SCALE GENOMIC DNA]</scope>
    <source>
        <strain evidence="2">cv. Da-Ae</strain>
        <tissue evidence="1">Seedling</tissue>
    </source>
</reference>
<sequence>MNITGHIDLDRVLRGRRREVMGKTRCEKWKLRRLPRRIRSLKLLRFVDELESFKVSRVQFHYL</sequence>
<protein>
    <submittedName>
        <fullName evidence="1">Uncharacterized protein</fullName>
    </submittedName>
</protein>
<dbReference type="EMBL" id="JAGKQM010000010">
    <property type="protein sequence ID" value="KAH0905817.1"/>
    <property type="molecule type" value="Genomic_DNA"/>
</dbReference>
<comment type="caution">
    <text evidence="1">The sequence shown here is derived from an EMBL/GenBank/DDBJ whole genome shotgun (WGS) entry which is preliminary data.</text>
</comment>
<organism evidence="1 2">
    <name type="scientific">Brassica napus</name>
    <name type="common">Rape</name>
    <dbReference type="NCBI Taxonomy" id="3708"/>
    <lineage>
        <taxon>Eukaryota</taxon>
        <taxon>Viridiplantae</taxon>
        <taxon>Streptophyta</taxon>
        <taxon>Embryophyta</taxon>
        <taxon>Tracheophyta</taxon>
        <taxon>Spermatophyta</taxon>
        <taxon>Magnoliopsida</taxon>
        <taxon>eudicotyledons</taxon>
        <taxon>Gunneridae</taxon>
        <taxon>Pentapetalae</taxon>
        <taxon>rosids</taxon>
        <taxon>malvids</taxon>
        <taxon>Brassicales</taxon>
        <taxon>Brassicaceae</taxon>
        <taxon>Brassiceae</taxon>
        <taxon>Brassica</taxon>
    </lineage>
</organism>
<keyword evidence="2" id="KW-1185">Reference proteome</keyword>